<sequence>MAESVRHYDVLVVGAGPAGLAAARAAAAHGVRVGIVDAQPRAGGQVWRHDVAHGAPPMARRALDILGAGQVEWLAQTQVTMAQSGWLLADSPAGARELHYGSLVLATGARELLLPFPGWTLPGVTGAGGAQALAKQGWPLAGRRVVVAGSGPLLLASAATLRRHGARVLGIHEQASRRALAGFALRLPRWPSKALQAAALQVQLAGIGYHAGSVVVGAYGDTQLREIEIEGPRGRHHIACDQLAVGYGLVPNTELAELLGCRLERSGAHPQVAVDALLRSSVANVFAAGEALGIGGRDSALVEGAIAGCMAAGGTDAAQALQSRRRQVRAFATELQRTFALDPRIHALAQDDTLVCRCEDVPLRALRGFTDPRDAKLASRCGMGACQGRICGTALAELGLGDAERSTDGGRRPPLFPVRLAALADSFTDDSQGIHP</sequence>
<dbReference type="EMBL" id="JANUEK010000002">
    <property type="protein sequence ID" value="MCS4278906.1"/>
    <property type="molecule type" value="Genomic_DNA"/>
</dbReference>
<keyword evidence="1" id="KW-0560">Oxidoreductase</keyword>
<dbReference type="SUPFAM" id="SSF51905">
    <property type="entry name" value="FAD/NAD(P)-binding domain"/>
    <property type="match status" value="1"/>
</dbReference>
<dbReference type="Gene3D" id="3.50.50.60">
    <property type="entry name" value="FAD/NAD(P)-binding domain"/>
    <property type="match status" value="3"/>
</dbReference>
<evidence type="ECO:0000313" key="3">
    <source>
        <dbReference type="EMBL" id="MCS4278906.1"/>
    </source>
</evidence>
<dbReference type="InterPro" id="IPR036188">
    <property type="entry name" value="FAD/NAD-bd_sf"/>
</dbReference>
<dbReference type="GO" id="GO:0016491">
    <property type="term" value="F:oxidoreductase activity"/>
    <property type="evidence" value="ECO:0007669"/>
    <property type="project" value="UniProtKB-KW"/>
</dbReference>
<gene>
    <name evidence="3" type="ORF">M2412_000873</name>
</gene>
<evidence type="ECO:0000259" key="2">
    <source>
        <dbReference type="Pfam" id="PF07992"/>
    </source>
</evidence>
<name>A0AAW5PES6_9GAMM</name>
<dbReference type="PRINTS" id="PR00368">
    <property type="entry name" value="FADPNR"/>
</dbReference>
<dbReference type="PANTHER" id="PTHR42949:SF3">
    <property type="entry name" value="ANAEROBIC GLYCEROL-3-PHOSPHATE DEHYDROGENASE SUBUNIT B"/>
    <property type="match status" value="1"/>
</dbReference>
<dbReference type="Proteomes" id="UP001320691">
    <property type="component" value="Unassembled WGS sequence"/>
</dbReference>
<dbReference type="InterPro" id="IPR017224">
    <property type="entry name" value="Opine_Oxase_asu/HCN_bsu"/>
</dbReference>
<dbReference type="RefSeq" id="WP_259259674.1">
    <property type="nucleotide sequence ID" value="NZ_JANUEK010000002.1"/>
</dbReference>
<dbReference type="InterPro" id="IPR023753">
    <property type="entry name" value="FAD/NAD-binding_dom"/>
</dbReference>
<evidence type="ECO:0000313" key="4">
    <source>
        <dbReference type="Proteomes" id="UP001320691"/>
    </source>
</evidence>
<protein>
    <submittedName>
        <fullName evidence="3">NADPH-dependent 2,4-dienoyl-CoA reductase/sulfur reductase-like enzyme</fullName>
    </submittedName>
</protein>
<comment type="caution">
    <text evidence="3">The sequence shown here is derived from an EMBL/GenBank/DDBJ whole genome shotgun (WGS) entry which is preliminary data.</text>
</comment>
<feature type="domain" description="FAD/NAD(P)-binding" evidence="2">
    <location>
        <begin position="8"/>
        <end position="292"/>
    </location>
</feature>
<accession>A0AAW5PES6</accession>
<dbReference type="PRINTS" id="PR00469">
    <property type="entry name" value="PNDRDTASEII"/>
</dbReference>
<dbReference type="Pfam" id="PF07992">
    <property type="entry name" value="Pyr_redox_2"/>
    <property type="match status" value="1"/>
</dbReference>
<organism evidence="3 4">
    <name type="scientific">Stenotrophomonas rhizophila</name>
    <dbReference type="NCBI Taxonomy" id="216778"/>
    <lineage>
        <taxon>Bacteria</taxon>
        <taxon>Pseudomonadati</taxon>
        <taxon>Pseudomonadota</taxon>
        <taxon>Gammaproteobacteria</taxon>
        <taxon>Lysobacterales</taxon>
        <taxon>Lysobacteraceae</taxon>
        <taxon>Stenotrophomonas</taxon>
    </lineage>
</organism>
<evidence type="ECO:0000256" key="1">
    <source>
        <dbReference type="ARBA" id="ARBA00023002"/>
    </source>
</evidence>
<reference evidence="3" key="1">
    <citation type="submission" date="2022-08" db="EMBL/GenBank/DDBJ databases">
        <title>Genomic analyses of the natural microbiome of Caenorhabditis elegans.</title>
        <authorList>
            <person name="Samuel B."/>
        </authorList>
    </citation>
    <scope>NUCLEOTIDE SEQUENCE</scope>
    <source>
        <strain evidence="3">BIGb0277</strain>
    </source>
</reference>
<dbReference type="PANTHER" id="PTHR42949">
    <property type="entry name" value="ANAEROBIC GLYCEROL-3-PHOSPHATE DEHYDROGENASE SUBUNIT B"/>
    <property type="match status" value="1"/>
</dbReference>
<dbReference type="PIRSF" id="PIRSF037495">
    <property type="entry name" value="Opine_OX_OoxA/HcnB"/>
    <property type="match status" value="1"/>
</dbReference>
<dbReference type="InterPro" id="IPR041854">
    <property type="entry name" value="BFD-like_2Fe2S-bd_dom_sf"/>
</dbReference>
<proteinExistence type="predicted"/>
<dbReference type="InterPro" id="IPR051691">
    <property type="entry name" value="Metab_Enz_Cyan_OpOx_G3PDH"/>
</dbReference>
<dbReference type="AlphaFoldDB" id="A0AAW5PES6"/>
<dbReference type="Gene3D" id="1.10.10.1100">
    <property type="entry name" value="BFD-like [2Fe-2S]-binding domain"/>
    <property type="match status" value="1"/>
</dbReference>